<feature type="transmembrane region" description="Helical" evidence="8">
    <location>
        <begin position="124"/>
        <end position="144"/>
    </location>
</feature>
<dbReference type="AlphaFoldDB" id="A0A135WJU2"/>
<dbReference type="GO" id="GO:0016020">
    <property type="term" value="C:membrane"/>
    <property type="evidence" value="ECO:0007669"/>
    <property type="project" value="UniProtKB-SubCell"/>
</dbReference>
<feature type="transmembrane region" description="Helical" evidence="8">
    <location>
        <begin position="189"/>
        <end position="211"/>
    </location>
</feature>
<evidence type="ECO:0000256" key="8">
    <source>
        <dbReference type="SAM" id="Phobius"/>
    </source>
</evidence>
<evidence type="ECO:0000313" key="12">
    <source>
        <dbReference type="Proteomes" id="UP000070513"/>
    </source>
</evidence>
<dbReference type="EMBL" id="JBJXVJ010000001">
    <property type="protein sequence ID" value="MFN1215541.1"/>
    <property type="molecule type" value="Genomic_DNA"/>
</dbReference>
<keyword evidence="7 8" id="KW-0472">Membrane</keyword>
<evidence type="ECO:0000313" key="11">
    <source>
        <dbReference type="EMBL" id="MFN1215541.1"/>
    </source>
</evidence>
<dbReference type="RefSeq" id="WP_062648745.1">
    <property type="nucleotide sequence ID" value="NZ_JBJXVJ010000001.1"/>
</dbReference>
<dbReference type="Pfam" id="PF00999">
    <property type="entry name" value="Na_H_Exchanger"/>
    <property type="match status" value="1"/>
</dbReference>
<feature type="transmembrane region" description="Helical" evidence="8">
    <location>
        <begin position="66"/>
        <end position="85"/>
    </location>
</feature>
<sequence>MILLSIHNLSFPIEDPVLKFLLVLVIILAAPLLLNKIKVPHLLGLIIAGAVIGPNGFNVLARDSSIVVTGTTGLLYIMFLAGLEIDMGDFKKNKWKSLTFGIYTFTVPLVLGYLGGYYLLHFSVLTSILFASLFSSHTLIAYPLVSKLGIAKNKAVNITVGGTMITDILALLVLAVIVGLSQGDVGTEFWVKLSVSFIVFALIVLIVFPLIGRWFFKKVDDKISQYIFVLVMIYLAALLAELAGVEAIIGAFFAGLALNRLIPHTSSLMNRVEFVGNAIFIPFFLISVGMLIDFKVFFKSWETLEVAGIMLVASIGGKYLSAVMTQKTFRLSKEEGKLIFGLSSASAAATLASVMVGYNIILSETETGEPVRLLNEHVLNGSILLILISCTISSFISMASAQKIAESDNEDTVSGNSHEEENILLAINHEETVERMVNLGILIKAHSNTENLFALNVINEDKNESSVKNAEKLLHQAADTASAADVKMQALKRYDNDVINGVKNVIKEQDITDLIIGLEDEKGFSPSFVYNLYNGYLQNDEVNVLVYHAAQPLSTIKKYAVMIPENAHKEAGFFHSLLRVWNIARNSGATMIFYAPENILNILQRINKKANIEAEFIIMSTWQDGEKTAAGLKEDEALIVLMAKRGMKSYIPRMRMIPELLNRYLNDNNYLLIFPFSEFDQNSPEIRSVGNHDDFMEIGNVIQKIFK</sequence>
<dbReference type="EMBL" id="LPUR01000001">
    <property type="protein sequence ID" value="KXH85176.1"/>
    <property type="molecule type" value="Genomic_DNA"/>
</dbReference>
<dbReference type="PANTHER" id="PTHR43562:SF4">
    <property type="entry name" value="NA(+)_H(+) ANTIPORTER NHAS5"/>
    <property type="match status" value="1"/>
</dbReference>
<reference evidence="10" key="2">
    <citation type="submission" date="2015-12" db="EMBL/GenBank/DDBJ databases">
        <authorList>
            <person name="Shamseldin A."/>
            <person name="Moawad H."/>
            <person name="Abd El-Rahim W.M."/>
            <person name="Sadowsky M.J."/>
        </authorList>
    </citation>
    <scope>NUCLEOTIDE SEQUENCE</scope>
    <source>
        <strain evidence="10">KJ1R5</strain>
    </source>
</reference>
<dbReference type="InterPro" id="IPR038770">
    <property type="entry name" value="Na+/solute_symporter_sf"/>
</dbReference>
<keyword evidence="2" id="KW-0813">Transport</keyword>
<evidence type="ECO:0000256" key="4">
    <source>
        <dbReference type="ARBA" id="ARBA00022692"/>
    </source>
</evidence>
<reference evidence="11 13" key="4">
    <citation type="submission" date="2024-12" db="EMBL/GenBank/DDBJ databases">
        <title>Draft genome sequence of Chryseobacterium kwangjuense AG447.</title>
        <authorList>
            <person name="Cheptsov V.S."/>
            <person name="Belov A."/>
            <person name="Zavarzina A.G."/>
        </authorList>
    </citation>
    <scope>NUCLEOTIDE SEQUENCE [LARGE SCALE GENOMIC DNA]</scope>
    <source>
        <strain evidence="11 13">AG447</strain>
    </source>
</reference>
<dbReference type="GO" id="GO:0015297">
    <property type="term" value="F:antiporter activity"/>
    <property type="evidence" value="ECO:0007669"/>
    <property type="project" value="UniProtKB-KW"/>
</dbReference>
<evidence type="ECO:0000313" key="10">
    <source>
        <dbReference type="EMBL" id="KXH85176.1"/>
    </source>
</evidence>
<evidence type="ECO:0000256" key="5">
    <source>
        <dbReference type="ARBA" id="ARBA00022989"/>
    </source>
</evidence>
<keyword evidence="5 8" id="KW-1133">Transmembrane helix</keyword>
<keyword evidence="6" id="KW-0406">Ion transport</keyword>
<reference evidence="12" key="1">
    <citation type="submission" date="2015-12" db="EMBL/GenBank/DDBJ databases">
        <title>Genome sequence of a biocontrol rhizobacterium Chryseobacterium kwangjuense strain KJ1R5 isolated from pepper (Capsicum annuum L.).</title>
        <authorList>
            <person name="Jeong J.-J."/>
            <person name="Park H."/>
            <person name="Mannaa M."/>
            <person name="Sang M.K."/>
            <person name="Choi I.-G."/>
            <person name="Kim K.D."/>
        </authorList>
    </citation>
    <scope>NUCLEOTIDE SEQUENCE [LARGE SCALE GENOMIC DNA]</scope>
    <source>
        <strain evidence="12">KJ1R5</strain>
    </source>
</reference>
<name>A0A135WJU2_9FLAO</name>
<evidence type="ECO:0000256" key="1">
    <source>
        <dbReference type="ARBA" id="ARBA00004141"/>
    </source>
</evidence>
<feature type="transmembrane region" description="Helical" evidence="8">
    <location>
        <begin position="338"/>
        <end position="361"/>
    </location>
</feature>
<accession>A0A135WJU2</accession>
<evidence type="ECO:0000259" key="9">
    <source>
        <dbReference type="Pfam" id="PF00999"/>
    </source>
</evidence>
<feature type="transmembrane region" description="Helical" evidence="8">
    <location>
        <begin position="306"/>
        <end position="326"/>
    </location>
</feature>
<dbReference type="Proteomes" id="UP000070513">
    <property type="component" value="Unassembled WGS sequence"/>
</dbReference>
<keyword evidence="3" id="KW-0050">Antiport</keyword>
<comment type="caution">
    <text evidence="10">The sequence shown here is derived from an EMBL/GenBank/DDBJ whole genome shotgun (WGS) entry which is preliminary data.</text>
</comment>
<feature type="transmembrane region" description="Helical" evidence="8">
    <location>
        <begin position="42"/>
        <end position="60"/>
    </location>
</feature>
<protein>
    <submittedName>
        <fullName evidence="11">Cation:proton antiporter</fullName>
    </submittedName>
    <submittedName>
        <fullName evidence="10">Sodium:proton antiporter</fullName>
    </submittedName>
</protein>
<gene>
    <name evidence="11" type="ORF">ACKW6Q_01030</name>
    <name evidence="10" type="ORF">AU378_05330</name>
</gene>
<comment type="subcellular location">
    <subcellularLocation>
        <location evidence="1">Membrane</location>
        <topology evidence="1">Multi-pass membrane protein</topology>
    </subcellularLocation>
</comment>
<dbReference type="OrthoDB" id="9793589at2"/>
<evidence type="ECO:0000313" key="13">
    <source>
        <dbReference type="Proteomes" id="UP001634154"/>
    </source>
</evidence>
<feature type="transmembrane region" description="Helical" evidence="8">
    <location>
        <begin position="381"/>
        <end position="399"/>
    </location>
</feature>
<feature type="transmembrane region" description="Helical" evidence="8">
    <location>
        <begin position="274"/>
        <end position="294"/>
    </location>
</feature>
<organism evidence="10 12">
    <name type="scientific">Chryseobacterium kwangjuense</name>
    <dbReference type="NCBI Taxonomy" id="267125"/>
    <lineage>
        <taxon>Bacteria</taxon>
        <taxon>Pseudomonadati</taxon>
        <taxon>Bacteroidota</taxon>
        <taxon>Flavobacteriia</taxon>
        <taxon>Flavobacteriales</taxon>
        <taxon>Weeksellaceae</taxon>
        <taxon>Chryseobacterium group</taxon>
        <taxon>Chryseobacterium</taxon>
    </lineage>
</organism>
<keyword evidence="13" id="KW-1185">Reference proteome</keyword>
<dbReference type="InterPro" id="IPR006153">
    <property type="entry name" value="Cation/H_exchanger_TM"/>
</dbReference>
<dbReference type="PANTHER" id="PTHR43562">
    <property type="entry name" value="NAPA-TYPE SODIUM/HYDROGEN ANTIPORTER"/>
    <property type="match status" value="1"/>
</dbReference>
<feature type="transmembrane region" description="Helical" evidence="8">
    <location>
        <begin position="97"/>
        <end position="118"/>
    </location>
</feature>
<evidence type="ECO:0000256" key="3">
    <source>
        <dbReference type="ARBA" id="ARBA00022449"/>
    </source>
</evidence>
<feature type="transmembrane region" description="Helical" evidence="8">
    <location>
        <begin position="17"/>
        <end position="35"/>
    </location>
</feature>
<dbReference type="GO" id="GO:1902600">
    <property type="term" value="P:proton transmembrane transport"/>
    <property type="evidence" value="ECO:0007669"/>
    <property type="project" value="InterPro"/>
</dbReference>
<dbReference type="Proteomes" id="UP001634154">
    <property type="component" value="Unassembled WGS sequence"/>
</dbReference>
<dbReference type="SUPFAM" id="SSF52402">
    <property type="entry name" value="Adenine nucleotide alpha hydrolases-like"/>
    <property type="match status" value="1"/>
</dbReference>
<evidence type="ECO:0000256" key="7">
    <source>
        <dbReference type="ARBA" id="ARBA00023136"/>
    </source>
</evidence>
<keyword evidence="4 8" id="KW-0812">Transmembrane</keyword>
<evidence type="ECO:0000256" key="6">
    <source>
        <dbReference type="ARBA" id="ARBA00023065"/>
    </source>
</evidence>
<dbReference type="Gene3D" id="1.20.1530.20">
    <property type="match status" value="1"/>
</dbReference>
<reference evidence="10 12" key="3">
    <citation type="journal article" date="2016" name="Genome Announc.">
        <title>Draft Genome Sequence of a Biocontrol Rhizobacterium, Chryseobacterium kwangjuense Strain KJ1R5, Isolated from Pepper (Capsicum annuum).</title>
        <authorList>
            <person name="Jeong J.J."/>
            <person name="Park H."/>
            <person name="Park B.H."/>
            <person name="Mannaa M."/>
            <person name="Sang M.K."/>
            <person name="Choi I.G."/>
            <person name="Kim K.D."/>
        </authorList>
    </citation>
    <scope>NUCLEOTIDE SEQUENCE [LARGE SCALE GENOMIC DNA]</scope>
    <source>
        <strain evidence="10 12">KJ1R5</strain>
    </source>
</reference>
<feature type="transmembrane region" description="Helical" evidence="8">
    <location>
        <begin position="156"/>
        <end position="177"/>
    </location>
</feature>
<feature type="domain" description="Cation/H+ exchanger transmembrane" evidence="9">
    <location>
        <begin position="25"/>
        <end position="392"/>
    </location>
</feature>
<evidence type="ECO:0000256" key="2">
    <source>
        <dbReference type="ARBA" id="ARBA00022448"/>
    </source>
</evidence>
<proteinExistence type="predicted"/>